<dbReference type="RefSeq" id="WP_027699010.1">
    <property type="nucleotide sequence ID" value="NZ_DF820489.1"/>
</dbReference>
<feature type="transmembrane region" description="Helical" evidence="7">
    <location>
        <begin position="570"/>
        <end position="589"/>
    </location>
</feature>
<dbReference type="PANTHER" id="PTHR30250">
    <property type="entry name" value="PST FAMILY PREDICTED COLANIC ACID TRANSPORTER"/>
    <property type="match status" value="1"/>
</dbReference>
<dbReference type="EMBL" id="DF820489">
    <property type="protein sequence ID" value="GAK30951.1"/>
    <property type="molecule type" value="Genomic_DNA"/>
</dbReference>
<name>A0A069D0U1_WEIOS</name>
<dbReference type="GO" id="GO:0005886">
    <property type="term" value="C:plasma membrane"/>
    <property type="evidence" value="ECO:0007669"/>
    <property type="project" value="UniProtKB-SubCell"/>
</dbReference>
<feature type="transmembrane region" description="Helical" evidence="7">
    <location>
        <begin position="545"/>
        <end position="564"/>
    </location>
</feature>
<feature type="transmembrane region" description="Helical" evidence="7">
    <location>
        <begin position="198"/>
        <end position="218"/>
    </location>
</feature>
<keyword evidence="5 7" id="KW-0472">Membrane</keyword>
<accession>A0A069D0U1</accession>
<evidence type="ECO:0000256" key="6">
    <source>
        <dbReference type="SAM" id="MobiDB-lite"/>
    </source>
</evidence>
<dbReference type="Pfam" id="PF01943">
    <property type="entry name" value="Polysacc_synt"/>
    <property type="match status" value="1"/>
</dbReference>
<gene>
    <name evidence="8" type="ORF">WOSG25_060710</name>
</gene>
<evidence type="ECO:0000256" key="5">
    <source>
        <dbReference type="ARBA" id="ARBA00023136"/>
    </source>
</evidence>
<feature type="transmembrane region" description="Helical" evidence="7">
    <location>
        <begin position="389"/>
        <end position="411"/>
    </location>
</feature>
<keyword evidence="9" id="KW-1185">Reference proteome</keyword>
<dbReference type="PANTHER" id="PTHR30250:SF21">
    <property type="entry name" value="LIPID II FLIPPASE MURJ"/>
    <property type="match status" value="1"/>
</dbReference>
<protein>
    <submittedName>
        <fullName evidence="8">MOP superfamily multidrug/oligosaccharidyl-lipid/ polysaccharide flippase transporter</fullName>
    </submittedName>
</protein>
<dbReference type="InterPro" id="IPR024923">
    <property type="entry name" value="PG_synth_SpoVB"/>
</dbReference>
<evidence type="ECO:0000256" key="2">
    <source>
        <dbReference type="ARBA" id="ARBA00022475"/>
    </source>
</evidence>
<evidence type="ECO:0000313" key="8">
    <source>
        <dbReference type="EMBL" id="GAK30951.1"/>
    </source>
</evidence>
<dbReference type="InterPro" id="IPR050833">
    <property type="entry name" value="Poly_Biosynth_Transport"/>
</dbReference>
<evidence type="ECO:0000256" key="4">
    <source>
        <dbReference type="ARBA" id="ARBA00022989"/>
    </source>
</evidence>
<organism evidence="8 9">
    <name type="scientific">Weissella oryzae (strain DSM 25784 / JCM 18191 / LMG 30913 / SG25)</name>
    <dbReference type="NCBI Taxonomy" id="1329250"/>
    <lineage>
        <taxon>Bacteria</taxon>
        <taxon>Bacillati</taxon>
        <taxon>Bacillota</taxon>
        <taxon>Bacilli</taxon>
        <taxon>Lactobacillales</taxon>
        <taxon>Lactobacillaceae</taxon>
        <taxon>Weissella</taxon>
    </lineage>
</organism>
<feature type="region of interest" description="Disordered" evidence="6">
    <location>
        <begin position="124"/>
        <end position="145"/>
    </location>
</feature>
<feature type="transmembrane region" description="Helical" evidence="7">
    <location>
        <begin position="311"/>
        <end position="330"/>
    </location>
</feature>
<dbReference type="AlphaFoldDB" id="A0A069D0U1"/>
<feature type="transmembrane region" description="Helical" evidence="7">
    <location>
        <begin position="601"/>
        <end position="628"/>
    </location>
</feature>
<dbReference type="eggNOG" id="COG2244">
    <property type="taxonomic scope" value="Bacteria"/>
</dbReference>
<dbReference type="InterPro" id="IPR002797">
    <property type="entry name" value="Polysacc_synth"/>
</dbReference>
<sequence>MADDEHQPQSEQAPFRRDLTYQELRALLDGVPVNEIIGAKPDGIVDHAIKSDRTAVPQTDDAKIEVVEVPDPFAKPIPHLTNPTNKVGLAEHSAQIPSEQEATSLEEQAQLLAQASLATYAPDEVGTEQGTIRRQEERHELKKQQSASSRMLRGSLWMTIGGIASRILGALYIIPWVAMIGATYSTSANSLYAQGYQIYSVFLIIATAGLPNVLSRLVAEYHAKKQLRMVRKVYHSSLVLGAILGLVVGGLLYVLAPLLSQGHTNVVPVLHALAAAVLIIPILSMLRGYVQGFEFMGISALSQFIEQLIRVAYMLGMTYWIMVVGHGNWVDATVQSTLAAFWGALAGIIVLLVGIVLRRKSLRTIDNADDTVVPSANILARMARQSLPIVLAGSAISLVQVIDQYTFFHIMRSFTSISYDLIDNMFAQFSFNSNKLVMLVVSLAVAMSETALPMLARARTAGNKQVIAEQIEYALKLLAFVMLPATLGMAAVARPLYILFYGASDVTNGVLILQYASYTAIFLGMYMVILAILQGVGDLRYTLRLLAIIIVVKLVLQVPLTIWLAGIGPLMATIFAFAVGLFFAVRRLVKKYPISWQEFSYPLMTMLTWSLVLYLVVWPVVGTLAYFVADTDRLGNLLITLFGGFIGLLIYGIATLKTKLGYEMFGARATALAQRLHLK</sequence>
<keyword evidence="4 7" id="KW-1133">Transmembrane helix</keyword>
<feature type="transmembrane region" description="Helical" evidence="7">
    <location>
        <begin position="156"/>
        <end position="178"/>
    </location>
</feature>
<feature type="transmembrane region" description="Helical" evidence="7">
    <location>
        <begin position="268"/>
        <end position="290"/>
    </location>
</feature>
<evidence type="ECO:0000313" key="9">
    <source>
        <dbReference type="Proteomes" id="UP000030643"/>
    </source>
</evidence>
<feature type="transmembrane region" description="Helical" evidence="7">
    <location>
        <begin position="512"/>
        <end position="533"/>
    </location>
</feature>
<dbReference type="CDD" id="cd13124">
    <property type="entry name" value="MATE_SpoVB_like"/>
    <property type="match status" value="1"/>
</dbReference>
<feature type="transmembrane region" description="Helical" evidence="7">
    <location>
        <begin position="436"/>
        <end position="456"/>
    </location>
</feature>
<dbReference type="STRING" id="1329250.WOSG25_060710"/>
<dbReference type="OrthoDB" id="9775950at2"/>
<feature type="compositionally biased region" description="Basic and acidic residues" evidence="6">
    <location>
        <begin position="131"/>
        <end position="143"/>
    </location>
</feature>
<comment type="subcellular location">
    <subcellularLocation>
        <location evidence="1">Cell membrane</location>
        <topology evidence="1">Multi-pass membrane protein</topology>
    </subcellularLocation>
</comment>
<feature type="transmembrane region" description="Helical" evidence="7">
    <location>
        <begin position="336"/>
        <end position="357"/>
    </location>
</feature>
<feature type="transmembrane region" description="Helical" evidence="7">
    <location>
        <begin position="238"/>
        <end position="256"/>
    </location>
</feature>
<evidence type="ECO:0000256" key="7">
    <source>
        <dbReference type="SAM" id="Phobius"/>
    </source>
</evidence>
<evidence type="ECO:0000256" key="1">
    <source>
        <dbReference type="ARBA" id="ARBA00004651"/>
    </source>
</evidence>
<keyword evidence="2" id="KW-1003">Cell membrane</keyword>
<proteinExistence type="predicted"/>
<evidence type="ECO:0000256" key="3">
    <source>
        <dbReference type="ARBA" id="ARBA00022692"/>
    </source>
</evidence>
<keyword evidence="3 7" id="KW-0812">Transmembrane</keyword>
<feature type="transmembrane region" description="Helical" evidence="7">
    <location>
        <begin position="634"/>
        <end position="654"/>
    </location>
</feature>
<feature type="transmembrane region" description="Helical" evidence="7">
    <location>
        <begin position="477"/>
        <end position="500"/>
    </location>
</feature>
<dbReference type="Proteomes" id="UP000030643">
    <property type="component" value="Unassembled WGS sequence"/>
</dbReference>
<reference evidence="9" key="1">
    <citation type="journal article" date="2014" name="Genome Announc.">
        <title>Draft genome sequence of Weissella oryzae SG25T, isolated from fermented rice grains.</title>
        <authorList>
            <person name="Tanizawa Y."/>
            <person name="Fujisawa T."/>
            <person name="Mochizuki T."/>
            <person name="Kaminuma E."/>
            <person name="Suzuki Y."/>
            <person name="Nakamura Y."/>
            <person name="Tohno M."/>
        </authorList>
    </citation>
    <scope>NUCLEOTIDE SEQUENCE [LARGE SCALE GENOMIC DNA]</scope>
    <source>
        <strain evidence="9">DSM 25784 / JCM 18191 / LMG 30913 / SG25</strain>
    </source>
</reference>